<sequence>MDFGSLLDAAKQNSSAKKEIKYYSTKFSPPKKEQRDKAQLSINIKKFLAKKEEEERQKALEAKRKRDELLAKRDPKLKKKILKHLKVVKSANKSVLEDAIDHDNTAVTLQGYEQPDEDDYGFVSEAASAYHAKIMEKYFSKPEEKKFPDRMKKYDTDLGSIKDRVKAALEREKEEALLPHKRHRRTKAELLAAQNGDTDLNFGKSITDDPEPEKVEEKLKPKPKPKRPMPPPLDYTQLLKLAEQKKDEPIKIEPKVEKKEPERLMTSKERKEYEEMQERMRNRKQRDMERLQAMKNRAKGIKNNENDNNNKAVANSNPAGRIPKLNGYKPKPEVEKQTQVHTKSSISNCKPNKPLKPQVDLKPTKQSVDRKTNGDIKRLPNDKLSVKDKPITPNIKPKPKIEPPNNIKAPKKFPPDDIKVPRKFPPDDIKVPKKFPPDDIKGPKKFPPDDVRGPRKFPPDDLKSSRQFPPKDVKRSMSSKSKKVVANKRRILDDDSEYDSELDDFIDDGPEEGNDYSRYIKDIFGYDKSKYRDEDDDDANMESSFAQVMREEYISKKIGIEEDLRDMEMEAREKAMKAKRKRLK</sequence>
<dbReference type="GO" id="GO:0003677">
    <property type="term" value="F:DNA binding"/>
    <property type="evidence" value="ECO:0007669"/>
    <property type="project" value="TreeGrafter"/>
</dbReference>
<organism evidence="7">
    <name type="scientific">Xenopsylla cheopis</name>
    <name type="common">Oriental rat flea</name>
    <name type="synonym">Pulex cheopis</name>
    <dbReference type="NCBI Taxonomy" id="163159"/>
    <lineage>
        <taxon>Eukaryota</taxon>
        <taxon>Metazoa</taxon>
        <taxon>Ecdysozoa</taxon>
        <taxon>Arthropoda</taxon>
        <taxon>Hexapoda</taxon>
        <taxon>Insecta</taxon>
        <taxon>Pterygota</taxon>
        <taxon>Neoptera</taxon>
        <taxon>Endopterygota</taxon>
        <taxon>Siphonaptera</taxon>
        <taxon>Pulicidae</taxon>
        <taxon>Xenopsyllinae</taxon>
        <taxon>Xenopsylla</taxon>
    </lineage>
</organism>
<dbReference type="GO" id="GO:0006334">
    <property type="term" value="P:nucleosome assembly"/>
    <property type="evidence" value="ECO:0007669"/>
    <property type="project" value="TreeGrafter"/>
</dbReference>
<dbReference type="EMBL" id="GIIL01000159">
    <property type="protein sequence ID" value="NOV43885.1"/>
    <property type="molecule type" value="Transcribed_RNA"/>
</dbReference>
<evidence type="ECO:0000259" key="6">
    <source>
        <dbReference type="Pfam" id="PF22878"/>
    </source>
</evidence>
<feature type="compositionally biased region" description="Basic and acidic residues" evidence="5">
    <location>
        <begin position="367"/>
        <end position="390"/>
    </location>
</feature>
<feature type="compositionally biased region" description="Polar residues" evidence="5">
    <location>
        <begin position="339"/>
        <end position="350"/>
    </location>
</feature>
<dbReference type="PANTHER" id="PTHR22691">
    <property type="entry name" value="YEAST SPT2-RELATED"/>
    <property type="match status" value="1"/>
</dbReference>
<evidence type="ECO:0000256" key="2">
    <source>
        <dbReference type="ARBA" id="ARBA00013786"/>
    </source>
</evidence>
<evidence type="ECO:0000256" key="5">
    <source>
        <dbReference type="SAM" id="MobiDB-lite"/>
    </source>
</evidence>
<dbReference type="GO" id="GO:0042393">
    <property type="term" value="F:histone binding"/>
    <property type="evidence" value="ECO:0007669"/>
    <property type="project" value="TreeGrafter"/>
</dbReference>
<proteinExistence type="inferred from homology"/>
<accession>A0A6M2DCG7</accession>
<dbReference type="SMART" id="SM00784">
    <property type="entry name" value="SPT2"/>
    <property type="match status" value="1"/>
</dbReference>
<dbReference type="Pfam" id="PF08243">
    <property type="entry name" value="SPT2"/>
    <property type="match status" value="1"/>
</dbReference>
<feature type="coiled-coil region" evidence="4">
    <location>
        <begin position="37"/>
        <end position="72"/>
    </location>
</feature>
<evidence type="ECO:0000256" key="4">
    <source>
        <dbReference type="SAM" id="Coils"/>
    </source>
</evidence>
<feature type="compositionally biased region" description="Low complexity" evidence="5">
    <location>
        <begin position="301"/>
        <end position="319"/>
    </location>
</feature>
<dbReference type="InterPro" id="IPR054552">
    <property type="entry name" value="SPT2_N"/>
</dbReference>
<feature type="compositionally biased region" description="Basic residues" evidence="5">
    <location>
        <begin position="480"/>
        <end position="489"/>
    </location>
</feature>
<protein>
    <recommendedName>
        <fullName evidence="2">Protein SPT2 homolog</fullName>
    </recommendedName>
</protein>
<reference evidence="7" key="1">
    <citation type="submission" date="2020-03" db="EMBL/GenBank/DDBJ databases">
        <title>Transcriptomic Profiling of the Digestive Tract of the Rat Flea, Xenopsylla cheopis, Following Blood Feeding and Infection with Yersinia pestis.</title>
        <authorList>
            <person name="Bland D.M."/>
            <person name="Martens C.A."/>
            <person name="Virtaneva K."/>
            <person name="Kanakabandi K."/>
            <person name="Long D."/>
            <person name="Rosenke R."/>
            <person name="Saturday G.A."/>
            <person name="Hoyt F.H."/>
            <person name="Bruno D.P."/>
            <person name="Ribeiro J.M.C."/>
            <person name="Hinnebusch J."/>
        </authorList>
    </citation>
    <scope>NUCLEOTIDE SEQUENCE</scope>
</reference>
<keyword evidence="3 4" id="KW-0175">Coiled coil</keyword>
<evidence type="ECO:0000256" key="1">
    <source>
        <dbReference type="ARBA" id="ARBA00006461"/>
    </source>
</evidence>
<feature type="compositionally biased region" description="Basic and acidic residues" evidence="5">
    <location>
        <begin position="413"/>
        <end position="475"/>
    </location>
</feature>
<dbReference type="InterPro" id="IPR013256">
    <property type="entry name" value="Chromatin_SPT2"/>
</dbReference>
<feature type="compositionally biased region" description="Acidic residues" evidence="5">
    <location>
        <begin position="494"/>
        <end position="513"/>
    </location>
</feature>
<dbReference type="GO" id="GO:0006360">
    <property type="term" value="P:transcription by RNA polymerase I"/>
    <property type="evidence" value="ECO:0007669"/>
    <property type="project" value="TreeGrafter"/>
</dbReference>
<evidence type="ECO:0000313" key="7">
    <source>
        <dbReference type="EMBL" id="NOV43885.1"/>
    </source>
</evidence>
<dbReference type="PANTHER" id="PTHR22691:SF8">
    <property type="entry name" value="PROTEIN SPT2 HOMOLOG"/>
    <property type="match status" value="1"/>
</dbReference>
<name>A0A6M2DCG7_XENCH</name>
<feature type="domain" description="SPT2 homolog N-terminal" evidence="6">
    <location>
        <begin position="1"/>
        <end position="89"/>
    </location>
</feature>
<feature type="region of interest" description="Disordered" evidence="5">
    <location>
        <begin position="1"/>
        <end position="36"/>
    </location>
</feature>
<feature type="region of interest" description="Disordered" evidence="5">
    <location>
        <begin position="191"/>
        <end position="513"/>
    </location>
</feature>
<comment type="similarity">
    <text evidence="1">Belongs to the SPT2 family.</text>
</comment>
<evidence type="ECO:0000256" key="3">
    <source>
        <dbReference type="ARBA" id="ARBA00023054"/>
    </source>
</evidence>
<dbReference type="Pfam" id="PF22878">
    <property type="entry name" value="SPT2_N"/>
    <property type="match status" value="1"/>
</dbReference>
<feature type="compositionally biased region" description="Basic and acidic residues" evidence="5">
    <location>
        <begin position="242"/>
        <end position="292"/>
    </location>
</feature>
<dbReference type="AlphaFoldDB" id="A0A6M2DCG7"/>
<dbReference type="GO" id="GO:0005730">
    <property type="term" value="C:nucleolus"/>
    <property type="evidence" value="ECO:0007669"/>
    <property type="project" value="TreeGrafter"/>
</dbReference>